<protein>
    <submittedName>
        <fullName evidence="3">TVP38/TMEM64 family protein</fullName>
    </submittedName>
</protein>
<evidence type="ECO:0000256" key="1">
    <source>
        <dbReference type="SAM" id="Phobius"/>
    </source>
</evidence>
<name>A0ABD5ZAW9_9EURY</name>
<organism evidence="3 4">
    <name type="scientific">Haloferax namakaokahaiae</name>
    <dbReference type="NCBI Taxonomy" id="1748331"/>
    <lineage>
        <taxon>Archaea</taxon>
        <taxon>Methanobacteriati</taxon>
        <taxon>Methanobacteriota</taxon>
        <taxon>Stenosarchaea group</taxon>
        <taxon>Halobacteria</taxon>
        <taxon>Halobacteriales</taxon>
        <taxon>Haloferacaceae</taxon>
        <taxon>Haloferax</taxon>
    </lineage>
</organism>
<dbReference type="RefSeq" id="WP_390221669.1">
    <property type="nucleotide sequence ID" value="NZ_JBHTAA010000001.1"/>
</dbReference>
<feature type="transmembrane region" description="Helical" evidence="1">
    <location>
        <begin position="143"/>
        <end position="164"/>
    </location>
</feature>
<dbReference type="EMBL" id="JBHTAA010000001">
    <property type="protein sequence ID" value="MFC7202370.1"/>
    <property type="molecule type" value="Genomic_DNA"/>
</dbReference>
<dbReference type="AlphaFoldDB" id="A0ABD5ZAW9"/>
<dbReference type="InterPro" id="IPR032816">
    <property type="entry name" value="VTT_dom"/>
</dbReference>
<dbReference type="Pfam" id="PF09335">
    <property type="entry name" value="VTT_dom"/>
    <property type="match status" value="1"/>
</dbReference>
<keyword evidence="1" id="KW-0472">Membrane</keyword>
<evidence type="ECO:0000313" key="3">
    <source>
        <dbReference type="EMBL" id="MFC7202370.1"/>
    </source>
</evidence>
<keyword evidence="1" id="KW-0812">Transmembrane</keyword>
<feature type="domain" description="VTT" evidence="2">
    <location>
        <begin position="57"/>
        <end position="166"/>
    </location>
</feature>
<dbReference type="Proteomes" id="UP001596481">
    <property type="component" value="Unassembled WGS sequence"/>
</dbReference>
<evidence type="ECO:0000313" key="4">
    <source>
        <dbReference type="Proteomes" id="UP001596481"/>
    </source>
</evidence>
<proteinExistence type="predicted"/>
<reference evidence="3 4" key="1">
    <citation type="journal article" date="2019" name="Int. J. Syst. Evol. Microbiol.">
        <title>The Global Catalogue of Microorganisms (GCM) 10K type strain sequencing project: providing services to taxonomists for standard genome sequencing and annotation.</title>
        <authorList>
            <consortium name="The Broad Institute Genomics Platform"/>
            <consortium name="The Broad Institute Genome Sequencing Center for Infectious Disease"/>
            <person name="Wu L."/>
            <person name="Ma J."/>
        </authorList>
    </citation>
    <scope>NUCLEOTIDE SEQUENCE [LARGE SCALE GENOMIC DNA]</scope>
    <source>
        <strain evidence="3 4">DSM 29988</strain>
    </source>
</reference>
<feature type="transmembrane region" description="Helical" evidence="1">
    <location>
        <begin position="39"/>
        <end position="67"/>
    </location>
</feature>
<feature type="transmembrane region" description="Helical" evidence="1">
    <location>
        <begin position="6"/>
        <end position="27"/>
    </location>
</feature>
<keyword evidence="4" id="KW-1185">Reference proteome</keyword>
<comment type="caution">
    <text evidence="3">The sequence shown here is derived from an EMBL/GenBank/DDBJ whole genome shotgun (WGS) entry which is preliminary data.</text>
</comment>
<feature type="transmembrane region" description="Helical" evidence="1">
    <location>
        <begin position="73"/>
        <end position="92"/>
    </location>
</feature>
<accession>A0ABD5ZAW9</accession>
<gene>
    <name evidence="3" type="ORF">ACFQJC_02505</name>
</gene>
<keyword evidence="1" id="KW-1133">Transmembrane helix</keyword>
<feature type="transmembrane region" description="Helical" evidence="1">
    <location>
        <begin position="184"/>
        <end position="204"/>
    </location>
</feature>
<evidence type="ECO:0000259" key="2">
    <source>
        <dbReference type="Pfam" id="PF09335"/>
    </source>
</evidence>
<sequence>MTRTRFIAGGVIAALAIGAFVVSPAAVTERAAWVAADPVRLVAVALALAAIRPFLAWPTTLLALLIGYGFGPIGIPFALALIVATSIPPYLVARRYGRGGRLAEIGEEAISVTGTVRGVTASRLIPLPSDVVSVASGVANVPLGAFVLGTALGEIPWAVAGVVAGASVETLTTESLDAVLHPEFIALIALGGVALLVGPAYRYYRENRENERANVGQHQ</sequence>